<dbReference type="InterPro" id="IPR001060">
    <property type="entry name" value="FCH_dom"/>
</dbReference>
<dbReference type="SUPFAM" id="SSF103657">
    <property type="entry name" value="BAR/IMD domain-like"/>
    <property type="match status" value="1"/>
</dbReference>
<evidence type="ECO:0000256" key="4">
    <source>
        <dbReference type="SAM" id="MobiDB-lite"/>
    </source>
</evidence>
<dbReference type="SUPFAM" id="SSF50044">
    <property type="entry name" value="SH3-domain"/>
    <property type="match status" value="1"/>
</dbReference>
<protein>
    <submittedName>
        <fullName evidence="7">Protein kinase C and casein kinase substrate in neurons 2 protein</fullName>
    </submittedName>
</protein>
<reference evidence="7 8" key="1">
    <citation type="submission" date="2022-01" db="EMBL/GenBank/DDBJ databases">
        <title>A high-quality chromosome-level genome assembly of rohu carp, Labeo rohita.</title>
        <authorList>
            <person name="Arick M.A. II"/>
            <person name="Hsu C.-Y."/>
            <person name="Magbanua Z."/>
            <person name="Pechanova O."/>
            <person name="Grover C."/>
            <person name="Miller E."/>
            <person name="Thrash A."/>
            <person name="Ezzel L."/>
            <person name="Alam S."/>
            <person name="Benzie J."/>
            <person name="Hamilton M."/>
            <person name="Karsi A."/>
            <person name="Lawrence M.L."/>
            <person name="Peterson D.G."/>
        </authorList>
    </citation>
    <scope>NUCLEOTIDE SEQUENCE [LARGE SCALE GENOMIC DNA]</scope>
    <source>
        <strain evidence="8">BAU-BD-2019</strain>
        <tissue evidence="7">Blood</tissue>
    </source>
</reference>
<dbReference type="Pfam" id="PF14604">
    <property type="entry name" value="SH3_9"/>
    <property type="match status" value="1"/>
</dbReference>
<evidence type="ECO:0000256" key="2">
    <source>
        <dbReference type="PROSITE-ProRule" id="PRU00192"/>
    </source>
</evidence>
<gene>
    <name evidence="7" type="ORF">H4Q32_022766</name>
</gene>
<feature type="compositionally biased region" description="Polar residues" evidence="4">
    <location>
        <begin position="287"/>
        <end position="298"/>
    </location>
</feature>
<dbReference type="InterPro" id="IPR031160">
    <property type="entry name" value="F_BAR_dom"/>
</dbReference>
<dbReference type="CDD" id="cd11843">
    <property type="entry name" value="SH3_PACSIN"/>
    <property type="match status" value="1"/>
</dbReference>
<feature type="region of interest" description="Disordered" evidence="4">
    <location>
        <begin position="124"/>
        <end position="146"/>
    </location>
</feature>
<evidence type="ECO:0000256" key="1">
    <source>
        <dbReference type="ARBA" id="ARBA00022443"/>
    </source>
</evidence>
<evidence type="ECO:0000259" key="6">
    <source>
        <dbReference type="PROSITE" id="PS51741"/>
    </source>
</evidence>
<keyword evidence="8" id="KW-1185">Reference proteome</keyword>
<evidence type="ECO:0000259" key="5">
    <source>
        <dbReference type="PROSITE" id="PS50002"/>
    </source>
</evidence>
<dbReference type="SMART" id="SM00326">
    <property type="entry name" value="SH3"/>
    <property type="match status" value="1"/>
</dbReference>
<proteinExistence type="predicted"/>
<evidence type="ECO:0000313" key="7">
    <source>
        <dbReference type="EMBL" id="KAI2665683.1"/>
    </source>
</evidence>
<name>A0ABQ8MUV3_LABRO</name>
<feature type="domain" description="F-BAR" evidence="6">
    <location>
        <begin position="1"/>
        <end position="240"/>
    </location>
</feature>
<organism evidence="7 8">
    <name type="scientific">Labeo rohita</name>
    <name type="common">Indian major carp</name>
    <name type="synonym">Cyprinus rohita</name>
    <dbReference type="NCBI Taxonomy" id="84645"/>
    <lineage>
        <taxon>Eukaryota</taxon>
        <taxon>Metazoa</taxon>
        <taxon>Chordata</taxon>
        <taxon>Craniata</taxon>
        <taxon>Vertebrata</taxon>
        <taxon>Euteleostomi</taxon>
        <taxon>Actinopterygii</taxon>
        <taxon>Neopterygii</taxon>
        <taxon>Teleostei</taxon>
        <taxon>Ostariophysi</taxon>
        <taxon>Cypriniformes</taxon>
        <taxon>Cyprinidae</taxon>
        <taxon>Labeoninae</taxon>
        <taxon>Labeonini</taxon>
        <taxon>Labeo</taxon>
    </lineage>
</organism>
<feature type="region of interest" description="Disordered" evidence="4">
    <location>
        <begin position="421"/>
        <end position="448"/>
    </location>
</feature>
<dbReference type="PROSITE" id="PS50002">
    <property type="entry name" value="SH3"/>
    <property type="match status" value="1"/>
</dbReference>
<keyword evidence="7" id="KW-0808">Transferase</keyword>
<evidence type="ECO:0000256" key="3">
    <source>
        <dbReference type="PROSITE-ProRule" id="PRU01077"/>
    </source>
</evidence>
<dbReference type="PANTHER" id="PTHR23065">
    <property type="entry name" value="PROLINE-SERINE-THREONINE PHOSPHATASE INTERACTING PROTEIN 1"/>
    <property type="match status" value="1"/>
</dbReference>
<keyword evidence="1 2" id="KW-0728">SH3 domain</keyword>
<dbReference type="PANTHER" id="PTHR23065:SF14">
    <property type="entry name" value="PROTEIN KINASE C AND CASEIN KINASE SUBSTRATE IN NEURONS PROTEIN 2"/>
    <property type="match status" value="1"/>
</dbReference>
<feature type="region of interest" description="Disordered" evidence="4">
    <location>
        <begin position="263"/>
        <end position="298"/>
    </location>
</feature>
<dbReference type="PRINTS" id="PR00452">
    <property type="entry name" value="SH3DOMAIN"/>
</dbReference>
<dbReference type="EMBL" id="JACTAM010000004">
    <property type="protein sequence ID" value="KAI2665683.1"/>
    <property type="molecule type" value="Genomic_DNA"/>
</dbReference>
<dbReference type="InterPro" id="IPR001452">
    <property type="entry name" value="SH3_domain"/>
</dbReference>
<dbReference type="InterPro" id="IPR027267">
    <property type="entry name" value="AH/BAR_dom_sf"/>
</dbReference>
<dbReference type="PROSITE" id="PS51741">
    <property type="entry name" value="F_BAR"/>
    <property type="match status" value="1"/>
</dbReference>
<accession>A0ABQ8MUV3</accession>
<evidence type="ECO:0000313" key="8">
    <source>
        <dbReference type="Proteomes" id="UP000830375"/>
    </source>
</evidence>
<sequence>MNCLHERARIEKGYAAQLTEWAKRWRQLVEKGPQYGTVERAWCALMTEAEKVSDLHMEVKAALMGEDLEKVKNWQKDAYHKQMIGGFKETKEADDGFRKAQKPWAKKLKEVDAMKKAYHTACKEEKTATTRENSSKLENNNPEAQKKLQEKVEKCQQEVQKTKERYKKSLEELDKVTPQYMENMEQVFEQWQQFEDKRLRFFKELLLGVKQHLDLSSNHKYATVYHTLEDTIQAADAQEDLKKEGLKGRVCVCAAGMVHGLEPNAQSTRNQEETRRWNHSDGDQSNHRTNLKNQQQVSRSAPLVQRSCVCVNQCDALVCRRVAAVCYAVVTVASSSEAACLNPFDEDDDVEEDEDEPAAVAVAVERPKSSPVAVKREEVIAQTLVTSQPPLSLSLCRSPRPVLVFLLLVSFSAGTVEKMTADGSDEEAGNPFASANANGNPFEDEPSSPEVCVPVRALYDYEGQEQDELSFKAGDQLTKIGNEDEQGWCKGRLSDGTVGLYPANYVEDLE</sequence>
<dbReference type="Proteomes" id="UP000830375">
    <property type="component" value="Unassembled WGS sequence"/>
</dbReference>
<feature type="domain" description="SH3" evidence="5">
    <location>
        <begin position="450"/>
        <end position="510"/>
    </location>
</feature>
<dbReference type="Gene3D" id="2.30.30.40">
    <property type="entry name" value="SH3 Domains"/>
    <property type="match status" value="1"/>
</dbReference>
<dbReference type="Pfam" id="PF00611">
    <property type="entry name" value="FCH"/>
    <property type="match status" value="1"/>
</dbReference>
<feature type="compositionally biased region" description="Basic and acidic residues" evidence="4">
    <location>
        <begin position="124"/>
        <end position="135"/>
    </location>
</feature>
<keyword evidence="7" id="KW-0418">Kinase</keyword>
<keyword evidence="3" id="KW-0175">Coiled coil</keyword>
<dbReference type="Gene3D" id="1.20.1270.60">
    <property type="entry name" value="Arfaptin homology (AH) domain/BAR domain"/>
    <property type="match status" value="1"/>
</dbReference>
<feature type="compositionally biased region" description="Basic and acidic residues" evidence="4">
    <location>
        <begin position="270"/>
        <end position="286"/>
    </location>
</feature>
<dbReference type="InterPro" id="IPR036028">
    <property type="entry name" value="SH3-like_dom_sf"/>
</dbReference>
<comment type="caution">
    <text evidence="7">The sequence shown here is derived from an EMBL/GenBank/DDBJ whole genome shotgun (WGS) entry which is preliminary data.</text>
</comment>
<dbReference type="GO" id="GO:0016301">
    <property type="term" value="F:kinase activity"/>
    <property type="evidence" value="ECO:0007669"/>
    <property type="project" value="UniProtKB-KW"/>
</dbReference>